<accession>A0A7J7GQQ0</accession>
<keyword evidence="2" id="KW-1185">Reference proteome</keyword>
<protein>
    <submittedName>
        <fullName evidence="1">Uncharacterized protein</fullName>
    </submittedName>
</protein>
<evidence type="ECO:0000313" key="1">
    <source>
        <dbReference type="EMBL" id="KAF5941826.1"/>
    </source>
</evidence>
<sequence>MALIGNTNLLERASQFYHIEGRFRWDVFLRQRLVESCFVIELFRKYAMKELREVDDPIFNRPQNLLVVQHYLISNDSFPFFVLVEFFNVTKNQDDPRDNFIDLVLLFFENLVGHPLKPSPNNPIQIDESKPLVDLVHKLCLIP</sequence>
<reference evidence="1 2" key="2">
    <citation type="submission" date="2020-07" db="EMBL/GenBank/DDBJ databases">
        <title>Genome assembly of wild tea tree DASZ reveals pedigree and selection history of tea varieties.</title>
        <authorList>
            <person name="Zhang W."/>
        </authorList>
    </citation>
    <scope>NUCLEOTIDE SEQUENCE [LARGE SCALE GENOMIC DNA]</scope>
    <source>
        <strain evidence="2">cv. G240</strain>
        <tissue evidence="1">Leaf</tissue>
    </source>
</reference>
<comment type="caution">
    <text evidence="1">The sequence shown here is derived from an EMBL/GenBank/DDBJ whole genome shotgun (WGS) entry which is preliminary data.</text>
</comment>
<dbReference type="EMBL" id="JACBKZ010000009">
    <property type="protein sequence ID" value="KAF5941826.1"/>
    <property type="molecule type" value="Genomic_DNA"/>
</dbReference>
<proteinExistence type="predicted"/>
<dbReference type="InterPro" id="IPR004158">
    <property type="entry name" value="DUF247_pln"/>
</dbReference>
<dbReference type="Proteomes" id="UP000593564">
    <property type="component" value="Unassembled WGS sequence"/>
</dbReference>
<reference evidence="2" key="1">
    <citation type="journal article" date="2020" name="Nat. Commun.">
        <title>Genome assembly of wild tea tree DASZ reveals pedigree and selection history of tea varieties.</title>
        <authorList>
            <person name="Zhang W."/>
            <person name="Zhang Y."/>
            <person name="Qiu H."/>
            <person name="Guo Y."/>
            <person name="Wan H."/>
            <person name="Zhang X."/>
            <person name="Scossa F."/>
            <person name="Alseekh S."/>
            <person name="Zhang Q."/>
            <person name="Wang P."/>
            <person name="Xu L."/>
            <person name="Schmidt M.H."/>
            <person name="Jia X."/>
            <person name="Li D."/>
            <person name="Zhu A."/>
            <person name="Guo F."/>
            <person name="Chen W."/>
            <person name="Ni D."/>
            <person name="Usadel B."/>
            <person name="Fernie A.R."/>
            <person name="Wen W."/>
        </authorList>
    </citation>
    <scope>NUCLEOTIDE SEQUENCE [LARGE SCALE GENOMIC DNA]</scope>
    <source>
        <strain evidence="2">cv. G240</strain>
    </source>
</reference>
<name>A0A7J7GQQ0_CAMSI</name>
<gene>
    <name evidence="1" type="ORF">HYC85_019468</name>
</gene>
<dbReference type="Pfam" id="PF03140">
    <property type="entry name" value="DUF247"/>
    <property type="match status" value="1"/>
</dbReference>
<organism evidence="1 2">
    <name type="scientific">Camellia sinensis</name>
    <name type="common">Tea plant</name>
    <name type="synonym">Thea sinensis</name>
    <dbReference type="NCBI Taxonomy" id="4442"/>
    <lineage>
        <taxon>Eukaryota</taxon>
        <taxon>Viridiplantae</taxon>
        <taxon>Streptophyta</taxon>
        <taxon>Embryophyta</taxon>
        <taxon>Tracheophyta</taxon>
        <taxon>Spermatophyta</taxon>
        <taxon>Magnoliopsida</taxon>
        <taxon>eudicotyledons</taxon>
        <taxon>Gunneridae</taxon>
        <taxon>Pentapetalae</taxon>
        <taxon>asterids</taxon>
        <taxon>Ericales</taxon>
        <taxon>Theaceae</taxon>
        <taxon>Camellia</taxon>
    </lineage>
</organism>
<dbReference type="AlphaFoldDB" id="A0A7J7GQQ0"/>
<evidence type="ECO:0000313" key="2">
    <source>
        <dbReference type="Proteomes" id="UP000593564"/>
    </source>
</evidence>